<keyword evidence="2" id="KW-0808">Transferase</keyword>
<comment type="catalytic activity">
    <reaction evidence="9">
        <text>DNA(n) + a 2'-deoxyribonucleoside 5'-triphosphate = DNA(n+1) + diphosphate</text>
        <dbReference type="Rhea" id="RHEA:22508"/>
        <dbReference type="Rhea" id="RHEA-COMP:17339"/>
        <dbReference type="Rhea" id="RHEA-COMP:17340"/>
        <dbReference type="ChEBI" id="CHEBI:33019"/>
        <dbReference type="ChEBI" id="CHEBI:61560"/>
        <dbReference type="ChEBI" id="CHEBI:173112"/>
        <dbReference type="EC" id="2.7.7.49"/>
    </reaction>
</comment>
<evidence type="ECO:0000256" key="6">
    <source>
        <dbReference type="ARBA" id="ARBA00022918"/>
    </source>
</evidence>
<dbReference type="InterPro" id="IPR043502">
    <property type="entry name" value="DNA/RNA_pol_sf"/>
</dbReference>
<keyword evidence="3" id="KW-0548">Nucleotidyltransferase</keyword>
<dbReference type="PANTHER" id="PTHR34047:SF7">
    <property type="entry name" value="RNA-DIRECTED DNA POLYMERASE"/>
    <property type="match status" value="1"/>
</dbReference>
<protein>
    <recommendedName>
        <fullName evidence="1">RNA-directed DNA polymerase</fullName>
        <ecNumber evidence="1">2.7.7.49</ecNumber>
    </recommendedName>
</protein>
<comment type="caution">
    <text evidence="11">The sequence shown here is derived from an EMBL/GenBank/DDBJ whole genome shotgun (WGS) entry which is preliminary data.</text>
</comment>
<proteinExistence type="inferred from homology"/>
<keyword evidence="12" id="KW-1185">Reference proteome</keyword>
<dbReference type="InterPro" id="IPR000477">
    <property type="entry name" value="RT_dom"/>
</dbReference>
<evidence type="ECO:0000256" key="7">
    <source>
        <dbReference type="ARBA" id="ARBA00023118"/>
    </source>
</evidence>
<gene>
    <name evidence="11" type="ORF">GCM10007216_18650</name>
</gene>
<keyword evidence="5" id="KW-0460">Magnesium</keyword>
<dbReference type="RefSeq" id="WP_062446171.1">
    <property type="nucleotide sequence ID" value="NZ_BMCJ01000003.1"/>
</dbReference>
<keyword evidence="7" id="KW-0051">Antiviral defense</keyword>
<dbReference type="CDD" id="cd03487">
    <property type="entry name" value="RT_Bac_retron_II"/>
    <property type="match status" value="1"/>
</dbReference>
<organism evidence="11 12">
    <name type="scientific">Thalassobacillus devorans</name>
    <dbReference type="NCBI Taxonomy" id="279813"/>
    <lineage>
        <taxon>Bacteria</taxon>
        <taxon>Bacillati</taxon>
        <taxon>Bacillota</taxon>
        <taxon>Bacilli</taxon>
        <taxon>Bacillales</taxon>
        <taxon>Bacillaceae</taxon>
        <taxon>Thalassobacillus</taxon>
    </lineage>
</organism>
<dbReference type="PRINTS" id="PR00866">
    <property type="entry name" value="RNADNAPOLMS"/>
</dbReference>
<keyword evidence="6" id="KW-0695">RNA-directed DNA polymerase</keyword>
<dbReference type="Proteomes" id="UP000619534">
    <property type="component" value="Unassembled WGS sequence"/>
</dbReference>
<keyword evidence="4" id="KW-0479">Metal-binding</keyword>
<reference evidence="12" key="1">
    <citation type="journal article" date="2019" name="Int. J. Syst. Evol. Microbiol.">
        <title>The Global Catalogue of Microorganisms (GCM) 10K type strain sequencing project: providing services to taxonomists for standard genome sequencing and annotation.</title>
        <authorList>
            <consortium name="The Broad Institute Genomics Platform"/>
            <consortium name="The Broad Institute Genome Sequencing Center for Infectious Disease"/>
            <person name="Wu L."/>
            <person name="Ma J."/>
        </authorList>
    </citation>
    <scope>NUCLEOTIDE SEQUENCE [LARGE SCALE GENOMIC DNA]</scope>
    <source>
        <strain evidence="12">CCM 7282</strain>
    </source>
</reference>
<dbReference type="PANTHER" id="PTHR34047">
    <property type="entry name" value="NUCLEAR INTRON MATURASE 1, MITOCHONDRIAL-RELATED"/>
    <property type="match status" value="1"/>
</dbReference>
<evidence type="ECO:0000256" key="4">
    <source>
        <dbReference type="ARBA" id="ARBA00022723"/>
    </source>
</evidence>
<evidence type="ECO:0000256" key="3">
    <source>
        <dbReference type="ARBA" id="ARBA00022695"/>
    </source>
</evidence>
<dbReference type="EC" id="2.7.7.49" evidence="1"/>
<evidence type="ECO:0000256" key="2">
    <source>
        <dbReference type="ARBA" id="ARBA00022679"/>
    </source>
</evidence>
<feature type="domain" description="Reverse transcriptase" evidence="10">
    <location>
        <begin position="20"/>
        <end position="246"/>
    </location>
</feature>
<dbReference type="PROSITE" id="PS50878">
    <property type="entry name" value="RT_POL"/>
    <property type="match status" value="1"/>
</dbReference>
<evidence type="ECO:0000256" key="1">
    <source>
        <dbReference type="ARBA" id="ARBA00012493"/>
    </source>
</evidence>
<dbReference type="InterPro" id="IPR051083">
    <property type="entry name" value="GrpII_Intron_Splice-Mob/Def"/>
</dbReference>
<evidence type="ECO:0000256" key="8">
    <source>
        <dbReference type="ARBA" id="ARBA00034120"/>
    </source>
</evidence>
<accession>A0ABQ1NZD9</accession>
<dbReference type="NCBIfam" id="NF038233">
    <property type="entry name" value="retron_St85_RT"/>
    <property type="match status" value="1"/>
</dbReference>
<evidence type="ECO:0000256" key="9">
    <source>
        <dbReference type="ARBA" id="ARBA00048173"/>
    </source>
</evidence>
<dbReference type="SUPFAM" id="SSF56672">
    <property type="entry name" value="DNA/RNA polymerases"/>
    <property type="match status" value="1"/>
</dbReference>
<evidence type="ECO:0000313" key="12">
    <source>
        <dbReference type="Proteomes" id="UP000619534"/>
    </source>
</evidence>
<dbReference type="Pfam" id="PF00078">
    <property type="entry name" value="RVT_1"/>
    <property type="match status" value="1"/>
</dbReference>
<name>A0ABQ1NZD9_9BACI</name>
<sequence length="414" mass="48360">MSKDPTNIFILNSLKLPIIEDLYTLSNSTGISLKMIYLLSKNPGNFYTNHKIPKSDGTFRDIYSPNLSLKIIQRWILEEILCNIENSSEATAFKKGLNGPYENAAYHKDSLYFLQMDIKDFFPSITRKQVYYLFKNLGYNKFISNILANLSTLNNKLPQGGVCSPYLSNLICYKMDRRLKGLCSKRDILYTRYADDLTFSCNNKVALRKVKQVVEKIVINEGYLINHKKTRYSSPISPKKITGVTITSQKKLKADRQIKKKVRAMIHKAIVTGDYQHTNKILGYIAYINSIEKDYKEKIISYIEKLIDKQYKHFDKVVKAYNSNKFFRSLPDMTQVDINTQLADEKLKWELGIDVYDYYIFEEYKNMLEQRIDFMDKKGIFDQELKNEFERINDEVASSLEDEITPPKDDDIQF</sequence>
<evidence type="ECO:0000256" key="5">
    <source>
        <dbReference type="ARBA" id="ARBA00022842"/>
    </source>
</evidence>
<evidence type="ECO:0000313" key="11">
    <source>
        <dbReference type="EMBL" id="GGC88181.1"/>
    </source>
</evidence>
<evidence type="ECO:0000259" key="10">
    <source>
        <dbReference type="PROSITE" id="PS50878"/>
    </source>
</evidence>
<dbReference type="EMBL" id="BMCJ01000003">
    <property type="protein sequence ID" value="GGC88181.1"/>
    <property type="molecule type" value="Genomic_DNA"/>
</dbReference>
<dbReference type="InterPro" id="IPR000123">
    <property type="entry name" value="Reverse_transcriptase_msDNA"/>
</dbReference>
<comment type="similarity">
    <text evidence="8">Belongs to the bacterial reverse transcriptase family.</text>
</comment>